<name>A0A6A1VX71_9ROSI</name>
<comment type="caution">
    <text evidence="1">The sequence shown here is derived from an EMBL/GenBank/DDBJ whole genome shotgun (WGS) entry which is preliminary data.</text>
</comment>
<reference evidence="1 2" key="1">
    <citation type="journal article" date="2019" name="Plant Biotechnol. J.">
        <title>The red bayberry genome and genetic basis of sex determination.</title>
        <authorList>
            <person name="Jia H.M."/>
            <person name="Jia H.J."/>
            <person name="Cai Q.L."/>
            <person name="Wang Y."/>
            <person name="Zhao H.B."/>
            <person name="Yang W.F."/>
            <person name="Wang G.Y."/>
            <person name="Li Y.H."/>
            <person name="Zhan D.L."/>
            <person name="Shen Y.T."/>
            <person name="Niu Q.F."/>
            <person name="Chang L."/>
            <person name="Qiu J."/>
            <person name="Zhao L."/>
            <person name="Xie H.B."/>
            <person name="Fu W.Y."/>
            <person name="Jin J."/>
            <person name="Li X.W."/>
            <person name="Jiao Y."/>
            <person name="Zhou C.C."/>
            <person name="Tu T."/>
            <person name="Chai C.Y."/>
            <person name="Gao J.L."/>
            <person name="Fan L.J."/>
            <person name="van de Weg E."/>
            <person name="Wang J.Y."/>
            <person name="Gao Z.S."/>
        </authorList>
    </citation>
    <scope>NUCLEOTIDE SEQUENCE [LARGE SCALE GENOMIC DNA]</scope>
    <source>
        <tissue evidence="1">Leaves</tissue>
    </source>
</reference>
<gene>
    <name evidence="1" type="ORF">CJ030_MR4G028412</name>
</gene>
<accession>A0A6A1VX71</accession>
<evidence type="ECO:0000313" key="1">
    <source>
        <dbReference type="EMBL" id="KAB1217531.1"/>
    </source>
</evidence>
<sequence length="66" mass="7677">MLVDNMMELLVNSHTIRFQLICTVRGTLKQIWMYVDSITSSTTSEPINFKENFCSKVLAQQKRSHL</sequence>
<keyword evidence="2" id="KW-1185">Reference proteome</keyword>
<dbReference type="Proteomes" id="UP000516437">
    <property type="component" value="Chromosome 4"/>
</dbReference>
<organism evidence="1 2">
    <name type="scientific">Morella rubra</name>
    <name type="common">Chinese bayberry</name>
    <dbReference type="NCBI Taxonomy" id="262757"/>
    <lineage>
        <taxon>Eukaryota</taxon>
        <taxon>Viridiplantae</taxon>
        <taxon>Streptophyta</taxon>
        <taxon>Embryophyta</taxon>
        <taxon>Tracheophyta</taxon>
        <taxon>Spermatophyta</taxon>
        <taxon>Magnoliopsida</taxon>
        <taxon>eudicotyledons</taxon>
        <taxon>Gunneridae</taxon>
        <taxon>Pentapetalae</taxon>
        <taxon>rosids</taxon>
        <taxon>fabids</taxon>
        <taxon>Fagales</taxon>
        <taxon>Myricaceae</taxon>
        <taxon>Morella</taxon>
    </lineage>
</organism>
<evidence type="ECO:0000313" key="2">
    <source>
        <dbReference type="Proteomes" id="UP000516437"/>
    </source>
</evidence>
<proteinExistence type="predicted"/>
<dbReference type="EMBL" id="RXIC02000022">
    <property type="protein sequence ID" value="KAB1217531.1"/>
    <property type="molecule type" value="Genomic_DNA"/>
</dbReference>
<protein>
    <submittedName>
        <fullName evidence="1">Uncharacterized protein</fullName>
    </submittedName>
</protein>
<dbReference type="AlphaFoldDB" id="A0A6A1VX71"/>